<gene>
    <name evidence="1" type="ORF">PHYPSEUDO_003165</name>
</gene>
<name>A0A8T1VSS8_9STRA</name>
<evidence type="ECO:0000313" key="1">
    <source>
        <dbReference type="EMBL" id="KAG7383996.1"/>
    </source>
</evidence>
<reference evidence="1" key="1">
    <citation type="submission" date="2021-02" db="EMBL/GenBank/DDBJ databases">
        <authorList>
            <person name="Palmer J.M."/>
        </authorList>
    </citation>
    <scope>NUCLEOTIDE SEQUENCE</scope>
    <source>
        <strain evidence="1">SCRP734</strain>
    </source>
</reference>
<dbReference type="EMBL" id="JAGDFM010000160">
    <property type="protein sequence ID" value="KAG7383996.1"/>
    <property type="molecule type" value="Genomic_DNA"/>
</dbReference>
<evidence type="ECO:0000313" key="2">
    <source>
        <dbReference type="Proteomes" id="UP000694044"/>
    </source>
</evidence>
<sequence>MHKTPTASPNVCLNHGVEHTAADGDVVPTSALYTGCTRTASVDLKEDDTRVATTATATACERSDLVSNFMPPPPLYASAISPCAQWPSPLQLESAHDDLLAQAPVTNRMPARS</sequence>
<protein>
    <submittedName>
        <fullName evidence="1">Uncharacterized protein</fullName>
    </submittedName>
</protein>
<organism evidence="1 2">
    <name type="scientific">Phytophthora pseudosyringae</name>
    <dbReference type="NCBI Taxonomy" id="221518"/>
    <lineage>
        <taxon>Eukaryota</taxon>
        <taxon>Sar</taxon>
        <taxon>Stramenopiles</taxon>
        <taxon>Oomycota</taxon>
        <taxon>Peronosporomycetes</taxon>
        <taxon>Peronosporales</taxon>
        <taxon>Peronosporaceae</taxon>
        <taxon>Phytophthora</taxon>
    </lineage>
</organism>
<accession>A0A8T1VSS8</accession>
<comment type="caution">
    <text evidence="1">The sequence shown here is derived from an EMBL/GenBank/DDBJ whole genome shotgun (WGS) entry which is preliminary data.</text>
</comment>
<dbReference type="AlphaFoldDB" id="A0A8T1VSS8"/>
<proteinExistence type="predicted"/>
<keyword evidence="2" id="KW-1185">Reference proteome</keyword>
<dbReference type="Proteomes" id="UP000694044">
    <property type="component" value="Unassembled WGS sequence"/>
</dbReference>